<evidence type="ECO:0000313" key="5">
    <source>
        <dbReference type="Proteomes" id="UP000004671"/>
    </source>
</evidence>
<dbReference type="Proteomes" id="UP000004671">
    <property type="component" value="Chromosome"/>
</dbReference>
<keyword evidence="5" id="KW-1185">Reference proteome</keyword>
<evidence type="ECO:0000259" key="2">
    <source>
        <dbReference type="PROSITE" id="PS50076"/>
    </source>
</evidence>
<evidence type="ECO:0000313" key="4">
    <source>
        <dbReference type="EMBL" id="EHO40969.1"/>
    </source>
</evidence>
<proteinExistence type="predicted"/>
<dbReference type="EMBL" id="CP018099">
    <property type="protein sequence ID" value="APF20509.1"/>
    <property type="molecule type" value="Genomic_DNA"/>
</dbReference>
<evidence type="ECO:0000313" key="6">
    <source>
        <dbReference type="Proteomes" id="UP000183868"/>
    </source>
</evidence>
<dbReference type="AlphaFoldDB" id="H1XYV0"/>
<keyword evidence="4" id="KW-0346">Stress response</keyword>
<organism evidence="4 5">
    <name type="scientific">Caldithrix abyssi DSM 13497</name>
    <dbReference type="NCBI Taxonomy" id="880073"/>
    <lineage>
        <taxon>Bacteria</taxon>
        <taxon>Pseudomonadati</taxon>
        <taxon>Calditrichota</taxon>
        <taxon>Calditrichia</taxon>
        <taxon>Calditrichales</taxon>
        <taxon>Calditrichaceae</taxon>
        <taxon>Caldithrix</taxon>
    </lineage>
</organism>
<feature type="region of interest" description="Disordered" evidence="1">
    <location>
        <begin position="82"/>
        <end position="103"/>
    </location>
</feature>
<dbReference type="InterPro" id="IPR050817">
    <property type="entry name" value="DjlA_DnaK_co-chaperone"/>
</dbReference>
<dbReference type="eggNOG" id="COG0484">
    <property type="taxonomic scope" value="Bacteria"/>
</dbReference>
<protein>
    <submittedName>
        <fullName evidence="3">DnaJ domain-containing protein</fullName>
    </submittedName>
    <submittedName>
        <fullName evidence="4">Heat shock protein DnaJ domain protein</fullName>
    </submittedName>
</protein>
<dbReference type="InParanoid" id="H1XYV0"/>
<dbReference type="InterPro" id="IPR036869">
    <property type="entry name" value="J_dom_sf"/>
</dbReference>
<feature type="compositionally biased region" description="Basic and acidic residues" evidence="1">
    <location>
        <begin position="92"/>
        <end position="103"/>
    </location>
</feature>
<dbReference type="Proteomes" id="UP000183868">
    <property type="component" value="Chromosome"/>
</dbReference>
<evidence type="ECO:0000256" key="1">
    <source>
        <dbReference type="SAM" id="MobiDB-lite"/>
    </source>
</evidence>
<reference evidence="4 5" key="1">
    <citation type="submission" date="2011-09" db="EMBL/GenBank/DDBJ databases">
        <title>The permanent draft genome of Caldithrix abyssi DSM 13497.</title>
        <authorList>
            <consortium name="US DOE Joint Genome Institute (JGI-PGF)"/>
            <person name="Lucas S."/>
            <person name="Han J."/>
            <person name="Lapidus A."/>
            <person name="Bruce D."/>
            <person name="Goodwin L."/>
            <person name="Pitluck S."/>
            <person name="Peters L."/>
            <person name="Kyrpides N."/>
            <person name="Mavromatis K."/>
            <person name="Ivanova N."/>
            <person name="Mikhailova N."/>
            <person name="Chertkov O."/>
            <person name="Detter J.C."/>
            <person name="Tapia R."/>
            <person name="Han C."/>
            <person name="Land M."/>
            <person name="Hauser L."/>
            <person name="Markowitz V."/>
            <person name="Cheng J.-F."/>
            <person name="Hugenholtz P."/>
            <person name="Woyke T."/>
            <person name="Wu D."/>
            <person name="Spring S."/>
            <person name="Brambilla E."/>
            <person name="Klenk H.-P."/>
            <person name="Eisen J.A."/>
        </authorList>
    </citation>
    <scope>NUCLEOTIDE SEQUENCE [LARGE SCALE GENOMIC DNA]</scope>
    <source>
        <strain evidence="4 5">DSM 13497</strain>
    </source>
</reference>
<accession>H1XYV0</accession>
<evidence type="ECO:0000313" key="3">
    <source>
        <dbReference type="EMBL" id="APF20509.1"/>
    </source>
</evidence>
<dbReference type="STRING" id="880073.Cabys_3764"/>
<dbReference type="PANTHER" id="PTHR24074">
    <property type="entry name" value="CO-CHAPERONE PROTEIN DJLA"/>
    <property type="match status" value="1"/>
</dbReference>
<dbReference type="Pfam" id="PF00226">
    <property type="entry name" value="DnaJ"/>
    <property type="match status" value="1"/>
</dbReference>
<gene>
    <name evidence="3" type="primary">dnaJ</name>
    <name evidence="3" type="ORF">Cabys_3764</name>
    <name evidence="4" type="ORF">Calab_1346</name>
</gene>
<name>H1XYV0_CALAY</name>
<dbReference type="KEGG" id="caby:Cabys_3764"/>
<sequence>MKDYYKILGVKRTATTREIKSAYRDLVKRHHPDKTGRCEEDEQIKEINEAYHTLIDPQKRKTYNENLGETIKVNVVGYDKSGKKSMKSTWRGRPEPLIPRKETGAGNFDSILEEELRYFERLRRYLLRRFFDDDFFF</sequence>
<dbReference type="PROSITE" id="PS50076">
    <property type="entry name" value="DNAJ_2"/>
    <property type="match status" value="1"/>
</dbReference>
<dbReference type="InterPro" id="IPR001623">
    <property type="entry name" value="DnaJ_domain"/>
</dbReference>
<feature type="domain" description="J" evidence="2">
    <location>
        <begin position="3"/>
        <end position="67"/>
    </location>
</feature>
<reference evidence="3 6" key="2">
    <citation type="submission" date="2016-11" db="EMBL/GenBank/DDBJ databases">
        <title>Genomic analysis of Caldithrix abyssi and proposal of a novel bacterial phylum Caldithrichaeota.</title>
        <authorList>
            <person name="Kublanov I."/>
            <person name="Sigalova O."/>
            <person name="Gavrilov S."/>
            <person name="Lebedinsky A."/>
            <person name="Ivanova N."/>
            <person name="Daum C."/>
            <person name="Reddy T."/>
            <person name="Klenk H.P."/>
            <person name="Goker M."/>
            <person name="Reva O."/>
            <person name="Miroshnichenko M."/>
            <person name="Kyprides N."/>
            <person name="Woyke T."/>
            <person name="Gelfand M."/>
        </authorList>
    </citation>
    <scope>NUCLEOTIDE SEQUENCE [LARGE SCALE GENOMIC DNA]</scope>
    <source>
        <strain evidence="3 6">LF13</strain>
    </source>
</reference>
<dbReference type="SUPFAM" id="SSF46565">
    <property type="entry name" value="Chaperone J-domain"/>
    <property type="match status" value="1"/>
</dbReference>
<dbReference type="SMART" id="SM00271">
    <property type="entry name" value="DnaJ"/>
    <property type="match status" value="1"/>
</dbReference>
<dbReference type="PaxDb" id="880073-Calab_1346"/>
<dbReference type="RefSeq" id="WP_006928046.1">
    <property type="nucleotide sequence ID" value="NZ_CM001402.1"/>
</dbReference>
<dbReference type="HOGENOM" id="CLU_1861477_0_0_0"/>
<dbReference type="CDD" id="cd06257">
    <property type="entry name" value="DnaJ"/>
    <property type="match status" value="1"/>
</dbReference>
<dbReference type="PRINTS" id="PR00625">
    <property type="entry name" value="JDOMAIN"/>
</dbReference>
<dbReference type="Gene3D" id="1.10.287.110">
    <property type="entry name" value="DnaJ domain"/>
    <property type="match status" value="1"/>
</dbReference>
<dbReference type="EMBL" id="CM001402">
    <property type="protein sequence ID" value="EHO40969.1"/>
    <property type="molecule type" value="Genomic_DNA"/>
</dbReference>